<accession>A0ACD0NYV1</accession>
<proteinExistence type="predicted"/>
<evidence type="ECO:0000313" key="1">
    <source>
        <dbReference type="EMBL" id="PWN50829.1"/>
    </source>
</evidence>
<gene>
    <name evidence="1" type="ORF">IE53DRAFT_386858</name>
</gene>
<name>A0ACD0NYV1_9BASI</name>
<evidence type="ECO:0000313" key="2">
    <source>
        <dbReference type="Proteomes" id="UP000245626"/>
    </source>
</evidence>
<organism evidence="1 2">
    <name type="scientific">Violaceomyces palustris</name>
    <dbReference type="NCBI Taxonomy" id="1673888"/>
    <lineage>
        <taxon>Eukaryota</taxon>
        <taxon>Fungi</taxon>
        <taxon>Dikarya</taxon>
        <taxon>Basidiomycota</taxon>
        <taxon>Ustilaginomycotina</taxon>
        <taxon>Ustilaginomycetes</taxon>
        <taxon>Violaceomycetales</taxon>
        <taxon>Violaceomycetaceae</taxon>
        <taxon>Violaceomyces</taxon>
    </lineage>
</organism>
<reference evidence="1 2" key="1">
    <citation type="journal article" date="2018" name="Mol. Biol. Evol.">
        <title>Broad Genomic Sampling Reveals a Smut Pathogenic Ancestry of the Fungal Clade Ustilaginomycotina.</title>
        <authorList>
            <person name="Kijpornyongpan T."/>
            <person name="Mondo S.J."/>
            <person name="Barry K."/>
            <person name="Sandor L."/>
            <person name="Lee J."/>
            <person name="Lipzen A."/>
            <person name="Pangilinan J."/>
            <person name="LaButti K."/>
            <person name="Hainaut M."/>
            <person name="Henrissat B."/>
            <person name="Grigoriev I.V."/>
            <person name="Spatafora J.W."/>
            <person name="Aime M.C."/>
        </authorList>
    </citation>
    <scope>NUCLEOTIDE SEQUENCE [LARGE SCALE GENOMIC DNA]</scope>
    <source>
        <strain evidence="1 2">SA 807</strain>
    </source>
</reference>
<protein>
    <submittedName>
        <fullName evidence="1">Uncharacterized protein</fullName>
    </submittedName>
</protein>
<keyword evidence="2" id="KW-1185">Reference proteome</keyword>
<sequence length="1109" mass="122278">MLFIRRRTRRDLGHLVRRFQDEVRSAGGPTPPPPPPQRQQRSQQRRQRQPQRPPQVSLTPFKPPHTDTATTSFSSCSHPKQFHHHYSTGRSSITTSATQPPGTNFDLDPRGVDYSLFEPPTGEYSTESRPSKERSKRIQDQEDHDANLGGSLADPAGSSTSSPSSTTTTIAMAATTKAPGTFVEMIPRTSANGVRLTTNASSPSSVPEEIPHATVLLCRLIRSKDYRAASQALRELLLLQTPLGPPKQEYLDAAVWSAENDRRGDVLNWLSLSPSIPQLEDLSSSLNSSSSSIQGSESPEEKVKSVFRALLANSPHDLVTLQRACILASSKGYWNVISATLSQILRYGKGGSNLSASTCTTASDRDSSSSPSVAGWELFQALLRAFQSQPCLDRRVTEVRLSHLYNLGVRTLALSGRYQEAIDWASRSRSNRTPRQDFPRPSFSSPQASGGDRSLTTTTTKIREDAVLRLKPFTYNLLLEELFKVGGEFRSKAISLDQELRRSSSQTTPSPSEDRDDQDDDLVVISDLHSQVNLVQVEARIKEEKAWRSGRNEASSKVGGIHSNVVDLGVREALQGGDLLLAREILLNSFRGAERVKDTLGTSGNLSHLPSASTLADLQESVVKFFGSDQNARIEEEGDHGDGENLVMGSSSSSSSSFKITTVAEFFRPLRQSLNRTRGGKGLWETSRILSYVRRGRFESAIEYWKSGSGFRYAGGVTVDLLDFALTGLEREQRTSSSSPSHLSKGKAREVSSPSDTNSSSNPDELQDDQQEELILGKLWPSSHSINLILRALCGICIQSRDYQRLEKVYSKWLSQAFLRSEPSSPSSPPPSGSNLFDQGPDQPWWSFEVDLKSFNYQPWPPSSPPTSHTFDGFLRSFSRLEFHDHQHHHHLRSSIDSTNPSETLDPTSLPPRDRSRIKWGNADRSILILRDMAERGIRPSVSSWTIILESLARQGKDSISRVITLAQAMGMDLDPESKIKSSNGSPPSPPPPPPTDSIDRLPSATVATYTALIRSLIRVPSHLGGPMVGVATLVRDDLISKVVKTKTTPPPEGIDSTTNTTQSTLRDLVFQEQEIFSNIRTVEALNELGELEMEQGQGDPGQIMRREG</sequence>
<dbReference type="EMBL" id="KZ819894">
    <property type="protein sequence ID" value="PWN50829.1"/>
    <property type="molecule type" value="Genomic_DNA"/>
</dbReference>
<dbReference type="Proteomes" id="UP000245626">
    <property type="component" value="Unassembled WGS sequence"/>
</dbReference>